<reference evidence="3 4" key="1">
    <citation type="submission" date="2021-01" db="EMBL/GenBank/DDBJ databases">
        <title>Whole genome shotgun sequence of Asanoa siamensis NBRC 107932.</title>
        <authorList>
            <person name="Komaki H."/>
            <person name="Tamura T."/>
        </authorList>
    </citation>
    <scope>NUCLEOTIDE SEQUENCE [LARGE SCALE GENOMIC DNA]</scope>
    <source>
        <strain evidence="3 4">NBRC 107932</strain>
    </source>
</reference>
<evidence type="ECO:0000256" key="1">
    <source>
        <dbReference type="SAM" id="MobiDB-lite"/>
    </source>
</evidence>
<dbReference type="PANTHER" id="PTHR30619">
    <property type="entry name" value="DNA INTERNALIZATION/COMPETENCE PROTEIN COMEC/REC2"/>
    <property type="match status" value="1"/>
</dbReference>
<dbReference type="InterPro" id="IPR001279">
    <property type="entry name" value="Metallo-B-lactamas"/>
</dbReference>
<dbReference type="Proteomes" id="UP000604117">
    <property type="component" value="Unassembled WGS sequence"/>
</dbReference>
<organism evidence="3 4">
    <name type="scientific">Asanoa siamensis</name>
    <dbReference type="NCBI Taxonomy" id="926357"/>
    <lineage>
        <taxon>Bacteria</taxon>
        <taxon>Bacillati</taxon>
        <taxon>Actinomycetota</taxon>
        <taxon>Actinomycetes</taxon>
        <taxon>Micromonosporales</taxon>
        <taxon>Micromonosporaceae</taxon>
        <taxon>Asanoa</taxon>
    </lineage>
</organism>
<dbReference type="Gene3D" id="3.60.15.10">
    <property type="entry name" value="Ribonuclease Z/Hydroxyacylglutathione hydrolase-like"/>
    <property type="match status" value="1"/>
</dbReference>
<protein>
    <recommendedName>
        <fullName evidence="2">Metallo-beta-lactamase domain-containing protein</fullName>
    </recommendedName>
</protein>
<dbReference type="Pfam" id="PF00753">
    <property type="entry name" value="Lactamase_B"/>
    <property type="match status" value="1"/>
</dbReference>
<name>A0ABQ4D0W2_9ACTN</name>
<proteinExistence type="predicted"/>
<feature type="region of interest" description="Disordered" evidence="1">
    <location>
        <begin position="233"/>
        <end position="256"/>
    </location>
</feature>
<keyword evidence="4" id="KW-1185">Reference proteome</keyword>
<evidence type="ECO:0000313" key="3">
    <source>
        <dbReference type="EMBL" id="GIF77188.1"/>
    </source>
</evidence>
<evidence type="ECO:0000259" key="2">
    <source>
        <dbReference type="Pfam" id="PF00753"/>
    </source>
</evidence>
<gene>
    <name evidence="3" type="ORF">Asi02nite_67060</name>
</gene>
<dbReference type="SUPFAM" id="SSF56281">
    <property type="entry name" value="Metallo-hydrolase/oxidoreductase"/>
    <property type="match status" value="1"/>
</dbReference>
<feature type="domain" description="Metallo-beta-lactamase" evidence="2">
    <location>
        <begin position="22"/>
        <end position="89"/>
    </location>
</feature>
<dbReference type="InterPro" id="IPR052159">
    <property type="entry name" value="Competence_DNA_uptake"/>
</dbReference>
<dbReference type="RefSeq" id="WP_203718041.1">
    <property type="nucleotide sequence ID" value="NZ_BONE01000081.1"/>
</dbReference>
<dbReference type="PANTHER" id="PTHR30619:SF1">
    <property type="entry name" value="RECOMBINATION PROTEIN 2"/>
    <property type="match status" value="1"/>
</dbReference>
<evidence type="ECO:0000313" key="4">
    <source>
        <dbReference type="Proteomes" id="UP000604117"/>
    </source>
</evidence>
<sequence>MDEVNQRSADGSAADSMLTVVDVGDGVCTVVRPALNRGPAMIIDCGSTDLTAEVAGRRLRATLADRIEDVRTIVVTHFDADHYMGLVRMAESMLAMGERFQSMELVYPTIPSLTPRYALMFETLSMTRTGFRSLDLVEALQQVTDGPLAFRAVSRGDIFQGAGHTWRVHWPPRVLGSGVTRQVQKAIAQFEDLATTLHERGDDTLSKNLERARHGLWTRLPVDLADDLPAHRWPARETDDPSFADEEDWSAAPDEDDWRIDVPDDLRSDFRSAWQSFRRANNNMSVVCDEIVHRHLVAFGDAESPVMNAIVGDDALAGLYTVMLAPHHGTHALPRSIGVQAVYCISQNGSRLGRHWPKHQTTHRNGRPCHSTAAGNVAVGTNAPWCRS</sequence>
<feature type="compositionally biased region" description="Acidic residues" evidence="1">
    <location>
        <begin position="240"/>
        <end position="256"/>
    </location>
</feature>
<accession>A0ABQ4D0W2</accession>
<comment type="caution">
    <text evidence="3">The sequence shown here is derived from an EMBL/GenBank/DDBJ whole genome shotgun (WGS) entry which is preliminary data.</text>
</comment>
<dbReference type="EMBL" id="BONE01000081">
    <property type="protein sequence ID" value="GIF77188.1"/>
    <property type="molecule type" value="Genomic_DNA"/>
</dbReference>
<dbReference type="InterPro" id="IPR036866">
    <property type="entry name" value="RibonucZ/Hydroxyglut_hydro"/>
</dbReference>